<feature type="binding site" evidence="12">
    <location>
        <position position="101"/>
    </location>
    <ligand>
        <name>Mg(2+)</name>
        <dbReference type="ChEBI" id="CHEBI:18420"/>
        <label>1</label>
        <note>catalytic</note>
    </ligand>
</feature>
<dbReference type="Gene3D" id="3.30.540.10">
    <property type="entry name" value="Fructose-1,6-Bisphosphatase, subunit A, domain 1"/>
    <property type="match status" value="1"/>
</dbReference>
<evidence type="ECO:0000256" key="7">
    <source>
        <dbReference type="ARBA" id="ARBA00022801"/>
    </source>
</evidence>
<keyword evidence="8 12" id="KW-0460">Magnesium</keyword>
<evidence type="ECO:0000256" key="4">
    <source>
        <dbReference type="ARBA" id="ARBA00013085"/>
    </source>
</evidence>
<dbReference type="EMBL" id="CP018632">
    <property type="protein sequence ID" value="ASJ75634.1"/>
    <property type="molecule type" value="Genomic_DNA"/>
</dbReference>
<dbReference type="RefSeq" id="WP_205737737.1">
    <property type="nucleotide sequence ID" value="NZ_CP018632.1"/>
</dbReference>
<keyword evidence="7 13" id="KW-0378">Hydrolase</keyword>
<dbReference type="GO" id="GO:0046872">
    <property type="term" value="F:metal ion binding"/>
    <property type="evidence" value="ECO:0007669"/>
    <property type="project" value="UniProtKB-KW"/>
</dbReference>
<dbReference type="AlphaFoldDB" id="A0A2Z2P702"/>
<dbReference type="PANTHER" id="PTHR43200:SF6">
    <property type="entry name" value="3'(2'),5'-BISPHOSPHATE NUCLEOTIDASE"/>
    <property type="match status" value="1"/>
</dbReference>
<dbReference type="InterPro" id="IPR000760">
    <property type="entry name" value="Inositol_monophosphatase-like"/>
</dbReference>
<keyword evidence="14" id="KW-1185">Reference proteome</keyword>
<keyword evidence="6 12" id="KW-0479">Metal-binding</keyword>
<feature type="binding site" evidence="12">
    <location>
        <position position="102"/>
    </location>
    <ligand>
        <name>Mg(2+)</name>
        <dbReference type="ChEBI" id="CHEBI:18420"/>
        <label>1</label>
        <note>catalytic</note>
    </ligand>
</feature>
<feature type="binding site" evidence="12">
    <location>
        <position position="227"/>
    </location>
    <ligand>
        <name>Mg(2+)</name>
        <dbReference type="ChEBI" id="CHEBI:18420"/>
        <label>1</label>
        <note>catalytic</note>
    </ligand>
</feature>
<evidence type="ECO:0000256" key="9">
    <source>
        <dbReference type="ARBA" id="ARBA00023102"/>
    </source>
</evidence>
<protein>
    <recommendedName>
        <fullName evidence="4 11">Histidinol-phosphatase</fullName>
        <ecNumber evidence="4 11">3.1.3.15</ecNumber>
    </recommendedName>
</protein>
<comment type="pathway">
    <text evidence="2">Amino-acid biosynthesis; L-histidine biosynthesis; L-histidine from 5-phospho-alpha-D-ribose 1-diphosphate: step 8/9.</text>
</comment>
<accession>A0A2Z2P702</accession>
<dbReference type="InterPro" id="IPR020583">
    <property type="entry name" value="Inositol_monoP_metal-BS"/>
</dbReference>
<dbReference type="InterPro" id="IPR011809">
    <property type="entry name" value="His_9_proposed"/>
</dbReference>
<evidence type="ECO:0000256" key="12">
    <source>
        <dbReference type="PIRSR" id="PIRSR600760-2"/>
    </source>
</evidence>
<feature type="binding site" evidence="12">
    <location>
        <position position="99"/>
    </location>
    <ligand>
        <name>Mg(2+)</name>
        <dbReference type="ChEBI" id="CHEBI:18420"/>
        <label>1</label>
        <note>catalytic</note>
    </ligand>
</feature>
<dbReference type="KEGG" id="gai:IMCC3135_27905"/>
<dbReference type="GO" id="GO:0000105">
    <property type="term" value="P:L-histidine biosynthetic process"/>
    <property type="evidence" value="ECO:0007669"/>
    <property type="project" value="UniProtKB-UniRule"/>
</dbReference>
<dbReference type="SUPFAM" id="SSF56655">
    <property type="entry name" value="Carbohydrate phosphatase"/>
    <property type="match status" value="1"/>
</dbReference>
<dbReference type="PANTHER" id="PTHR43200">
    <property type="entry name" value="PHOSPHATASE"/>
    <property type="match status" value="1"/>
</dbReference>
<sequence>MSLIKSSPVAVSDEKLMLLLAAAQRAADAAADVTLRYFRSDMNVVNKAGEHAFDPVTEADRLAELAIRASLKVDFPDIGFHGEEHAAIAGGSGLTWVVDPIDGTRAFMSGMPLWGTLIGLFNGRDAILGLMDQPFMAERYTAIGSQANLLARDGLHSLQTRKNVTLEQATMYCTTPDMFDTAESKAAFQRVRETARLTRYGGDCYAYAMLAAGHVDVVLDCDLKPYDILALIPLIEAAGGVVSNWEGNSAVDGGYVVAAGSRQLHAQALSLLQIT</sequence>
<gene>
    <name evidence="13" type="primary">hisN_2</name>
    <name evidence="13" type="ORF">IMCC3135_27905</name>
</gene>
<dbReference type="NCBIfam" id="TIGR02067">
    <property type="entry name" value="his_9_HisN"/>
    <property type="match status" value="1"/>
</dbReference>
<proteinExistence type="inferred from homology"/>
<evidence type="ECO:0000256" key="6">
    <source>
        <dbReference type="ARBA" id="ARBA00022723"/>
    </source>
</evidence>
<dbReference type="EC" id="3.1.3.15" evidence="4 11"/>
<dbReference type="Pfam" id="PF00459">
    <property type="entry name" value="Inositol_P"/>
    <property type="match status" value="1"/>
</dbReference>
<keyword evidence="5" id="KW-0028">Amino-acid biosynthesis</keyword>
<comment type="catalytic activity">
    <reaction evidence="10">
        <text>L-histidinol phosphate + H2O = L-histidinol + phosphate</text>
        <dbReference type="Rhea" id="RHEA:14465"/>
        <dbReference type="ChEBI" id="CHEBI:15377"/>
        <dbReference type="ChEBI" id="CHEBI:43474"/>
        <dbReference type="ChEBI" id="CHEBI:57699"/>
        <dbReference type="ChEBI" id="CHEBI:57980"/>
        <dbReference type="EC" id="3.1.3.15"/>
    </reaction>
</comment>
<dbReference type="GO" id="GO:0004401">
    <property type="term" value="F:histidinol-phosphatase activity"/>
    <property type="evidence" value="ECO:0007669"/>
    <property type="project" value="UniProtKB-UniRule"/>
</dbReference>
<dbReference type="Proteomes" id="UP000250079">
    <property type="component" value="Chromosome"/>
</dbReference>
<evidence type="ECO:0000256" key="10">
    <source>
        <dbReference type="ARBA" id="ARBA00049158"/>
    </source>
</evidence>
<dbReference type="InterPro" id="IPR051090">
    <property type="entry name" value="Inositol_monoP_superfamily"/>
</dbReference>
<name>A0A2Z2P702_9GAMM</name>
<evidence type="ECO:0000256" key="2">
    <source>
        <dbReference type="ARBA" id="ARBA00004970"/>
    </source>
</evidence>
<comment type="cofactor">
    <cofactor evidence="1 12">
        <name>Mg(2+)</name>
        <dbReference type="ChEBI" id="CHEBI:18420"/>
    </cofactor>
</comment>
<dbReference type="CDD" id="cd01641">
    <property type="entry name" value="Bacterial_IMPase_like_1"/>
    <property type="match status" value="1"/>
</dbReference>
<comment type="similarity">
    <text evidence="3">Belongs to the inositol monophosphatase superfamily.</text>
</comment>
<dbReference type="PRINTS" id="PR00377">
    <property type="entry name" value="IMPHPHTASES"/>
</dbReference>
<organism evidence="13 14">
    <name type="scientific">Granulosicoccus antarcticus IMCC3135</name>
    <dbReference type="NCBI Taxonomy" id="1192854"/>
    <lineage>
        <taxon>Bacteria</taxon>
        <taxon>Pseudomonadati</taxon>
        <taxon>Pseudomonadota</taxon>
        <taxon>Gammaproteobacteria</taxon>
        <taxon>Chromatiales</taxon>
        <taxon>Granulosicoccaceae</taxon>
        <taxon>Granulosicoccus</taxon>
    </lineage>
</organism>
<dbReference type="PROSITE" id="PS00629">
    <property type="entry name" value="IMP_1"/>
    <property type="match status" value="1"/>
</dbReference>
<evidence type="ECO:0000256" key="3">
    <source>
        <dbReference type="ARBA" id="ARBA00009759"/>
    </source>
</evidence>
<evidence type="ECO:0000313" key="14">
    <source>
        <dbReference type="Proteomes" id="UP000250079"/>
    </source>
</evidence>
<evidence type="ECO:0000256" key="11">
    <source>
        <dbReference type="NCBIfam" id="TIGR02067"/>
    </source>
</evidence>
<evidence type="ECO:0000256" key="8">
    <source>
        <dbReference type="ARBA" id="ARBA00022842"/>
    </source>
</evidence>
<reference evidence="13 14" key="1">
    <citation type="submission" date="2016-12" db="EMBL/GenBank/DDBJ databases">
        <authorList>
            <person name="Song W.-J."/>
            <person name="Kurnit D.M."/>
        </authorList>
    </citation>
    <scope>NUCLEOTIDE SEQUENCE [LARGE SCALE GENOMIC DNA]</scope>
    <source>
        <strain evidence="13 14">IMCC3135</strain>
    </source>
</reference>
<evidence type="ECO:0000256" key="5">
    <source>
        <dbReference type="ARBA" id="ARBA00022605"/>
    </source>
</evidence>
<dbReference type="Gene3D" id="3.40.190.80">
    <property type="match status" value="1"/>
</dbReference>
<evidence type="ECO:0000313" key="13">
    <source>
        <dbReference type="EMBL" id="ASJ75634.1"/>
    </source>
</evidence>
<feature type="binding site" evidence="12">
    <location>
        <position position="83"/>
    </location>
    <ligand>
        <name>Mg(2+)</name>
        <dbReference type="ChEBI" id="CHEBI:18420"/>
        <label>1</label>
        <note>catalytic</note>
    </ligand>
</feature>
<keyword evidence="9" id="KW-0368">Histidine biosynthesis</keyword>
<dbReference type="UniPathway" id="UPA00031">
    <property type="reaction ID" value="UER00013"/>
</dbReference>
<evidence type="ECO:0000256" key="1">
    <source>
        <dbReference type="ARBA" id="ARBA00001946"/>
    </source>
</evidence>